<feature type="non-terminal residue" evidence="1">
    <location>
        <position position="1"/>
    </location>
</feature>
<organism evidence="1 2">
    <name type="scientific">Vararia minispora EC-137</name>
    <dbReference type="NCBI Taxonomy" id="1314806"/>
    <lineage>
        <taxon>Eukaryota</taxon>
        <taxon>Fungi</taxon>
        <taxon>Dikarya</taxon>
        <taxon>Basidiomycota</taxon>
        <taxon>Agaricomycotina</taxon>
        <taxon>Agaricomycetes</taxon>
        <taxon>Russulales</taxon>
        <taxon>Lachnocladiaceae</taxon>
        <taxon>Vararia</taxon>
    </lineage>
</organism>
<sequence>ELLTYRLDNKLAYVPASQNYDEALAHASAAFPSLSTIPPARLSLNVPGRSALVRVAPAAWPAVLRDLAKYEIVVLEI</sequence>
<gene>
    <name evidence="1" type="ORF">K488DRAFT_22058</name>
</gene>
<feature type="non-terminal residue" evidence="1">
    <location>
        <position position="77"/>
    </location>
</feature>
<comment type="caution">
    <text evidence="1">The sequence shown here is derived from an EMBL/GenBank/DDBJ whole genome shotgun (WGS) entry which is preliminary data.</text>
</comment>
<keyword evidence="2" id="KW-1185">Reference proteome</keyword>
<name>A0ACB8Q4Y2_9AGAM</name>
<protein>
    <submittedName>
        <fullName evidence="1">Uncharacterized protein</fullName>
    </submittedName>
</protein>
<proteinExistence type="predicted"/>
<reference evidence="1" key="2">
    <citation type="journal article" date="2022" name="New Phytol.">
        <title>Evolutionary transition to the ectomycorrhizal habit in the genomes of a hyperdiverse lineage of mushroom-forming fungi.</title>
        <authorList>
            <person name="Looney B."/>
            <person name="Miyauchi S."/>
            <person name="Morin E."/>
            <person name="Drula E."/>
            <person name="Courty P.E."/>
            <person name="Kohler A."/>
            <person name="Kuo A."/>
            <person name="LaButti K."/>
            <person name="Pangilinan J."/>
            <person name="Lipzen A."/>
            <person name="Riley R."/>
            <person name="Andreopoulos W."/>
            <person name="He G."/>
            <person name="Johnson J."/>
            <person name="Nolan M."/>
            <person name="Tritt A."/>
            <person name="Barry K.W."/>
            <person name="Grigoriev I.V."/>
            <person name="Nagy L.G."/>
            <person name="Hibbett D."/>
            <person name="Henrissat B."/>
            <person name="Matheny P.B."/>
            <person name="Labbe J."/>
            <person name="Martin F.M."/>
        </authorList>
    </citation>
    <scope>NUCLEOTIDE SEQUENCE</scope>
    <source>
        <strain evidence="1">EC-137</strain>
    </source>
</reference>
<reference evidence="1" key="1">
    <citation type="submission" date="2021-02" db="EMBL/GenBank/DDBJ databases">
        <authorList>
            <consortium name="DOE Joint Genome Institute"/>
            <person name="Ahrendt S."/>
            <person name="Looney B.P."/>
            <person name="Miyauchi S."/>
            <person name="Morin E."/>
            <person name="Drula E."/>
            <person name="Courty P.E."/>
            <person name="Chicoki N."/>
            <person name="Fauchery L."/>
            <person name="Kohler A."/>
            <person name="Kuo A."/>
            <person name="Labutti K."/>
            <person name="Pangilinan J."/>
            <person name="Lipzen A."/>
            <person name="Riley R."/>
            <person name="Andreopoulos W."/>
            <person name="He G."/>
            <person name="Johnson J."/>
            <person name="Barry K.W."/>
            <person name="Grigoriev I.V."/>
            <person name="Nagy L."/>
            <person name="Hibbett D."/>
            <person name="Henrissat B."/>
            <person name="Matheny P.B."/>
            <person name="Labbe J."/>
            <person name="Martin F."/>
        </authorList>
    </citation>
    <scope>NUCLEOTIDE SEQUENCE</scope>
    <source>
        <strain evidence="1">EC-137</strain>
    </source>
</reference>
<dbReference type="Proteomes" id="UP000814128">
    <property type="component" value="Unassembled WGS sequence"/>
</dbReference>
<evidence type="ECO:0000313" key="2">
    <source>
        <dbReference type="Proteomes" id="UP000814128"/>
    </source>
</evidence>
<dbReference type="EMBL" id="MU274238">
    <property type="protein sequence ID" value="KAI0026729.1"/>
    <property type="molecule type" value="Genomic_DNA"/>
</dbReference>
<accession>A0ACB8Q4Y2</accession>
<evidence type="ECO:0000313" key="1">
    <source>
        <dbReference type="EMBL" id="KAI0026729.1"/>
    </source>
</evidence>